<comment type="caution">
    <text evidence="3">The sequence shown here is derived from an EMBL/GenBank/DDBJ whole genome shotgun (WGS) entry which is preliminary data.</text>
</comment>
<evidence type="ECO:0000313" key="4">
    <source>
        <dbReference type="Proteomes" id="UP000222542"/>
    </source>
</evidence>
<dbReference type="EMBL" id="AYRZ02000012">
    <property type="protein sequence ID" value="PHT65939.1"/>
    <property type="molecule type" value="Genomic_DNA"/>
</dbReference>
<feature type="compositionally biased region" description="Polar residues" evidence="1">
    <location>
        <begin position="252"/>
        <end position="268"/>
    </location>
</feature>
<reference evidence="3 4" key="2">
    <citation type="journal article" date="2017" name="Genome Biol.">
        <title>New reference genome sequences of hot pepper reveal the massive evolution of plant disease-resistance genes by retroduplication.</title>
        <authorList>
            <person name="Kim S."/>
            <person name="Park J."/>
            <person name="Yeom S.I."/>
            <person name="Kim Y.M."/>
            <person name="Seo E."/>
            <person name="Kim K.T."/>
            <person name="Kim M.S."/>
            <person name="Lee J.M."/>
            <person name="Cheong K."/>
            <person name="Shin H.S."/>
            <person name="Kim S.B."/>
            <person name="Han K."/>
            <person name="Lee J."/>
            <person name="Park M."/>
            <person name="Lee H.A."/>
            <person name="Lee H.Y."/>
            <person name="Lee Y."/>
            <person name="Oh S."/>
            <person name="Lee J.H."/>
            <person name="Choi E."/>
            <person name="Choi E."/>
            <person name="Lee S.E."/>
            <person name="Jeon J."/>
            <person name="Kim H."/>
            <person name="Choi G."/>
            <person name="Song H."/>
            <person name="Lee J."/>
            <person name="Lee S.C."/>
            <person name="Kwon J.K."/>
            <person name="Lee H.Y."/>
            <person name="Koo N."/>
            <person name="Hong Y."/>
            <person name="Kim R.W."/>
            <person name="Kang W.H."/>
            <person name="Huh J.H."/>
            <person name="Kang B.C."/>
            <person name="Yang T.J."/>
            <person name="Lee Y.H."/>
            <person name="Bennetzen J.L."/>
            <person name="Choi D."/>
        </authorList>
    </citation>
    <scope>NUCLEOTIDE SEQUENCE [LARGE SCALE GENOMIC DNA]</scope>
    <source>
        <strain evidence="4">cv. CM334</strain>
    </source>
</reference>
<organism evidence="3 4">
    <name type="scientific">Capsicum annuum</name>
    <name type="common">Capsicum pepper</name>
    <dbReference type="NCBI Taxonomy" id="4072"/>
    <lineage>
        <taxon>Eukaryota</taxon>
        <taxon>Viridiplantae</taxon>
        <taxon>Streptophyta</taxon>
        <taxon>Embryophyta</taxon>
        <taxon>Tracheophyta</taxon>
        <taxon>Spermatophyta</taxon>
        <taxon>Magnoliopsida</taxon>
        <taxon>eudicotyledons</taxon>
        <taxon>Gunneridae</taxon>
        <taxon>Pentapetalae</taxon>
        <taxon>asterids</taxon>
        <taxon>lamiids</taxon>
        <taxon>Solanales</taxon>
        <taxon>Solanaceae</taxon>
        <taxon>Solanoideae</taxon>
        <taxon>Capsiceae</taxon>
        <taxon>Capsicum</taxon>
    </lineage>
</organism>
<feature type="domain" description="Transposase-associated" evidence="2">
    <location>
        <begin position="3"/>
        <end position="75"/>
    </location>
</feature>
<protein>
    <recommendedName>
        <fullName evidence="2">Transposase-associated domain-containing protein</fullName>
    </recommendedName>
</protein>
<feature type="compositionally biased region" description="Low complexity" evidence="1">
    <location>
        <begin position="269"/>
        <end position="283"/>
    </location>
</feature>
<dbReference type="InterPro" id="IPR029480">
    <property type="entry name" value="Transpos_assoc"/>
</dbReference>
<reference evidence="3 4" key="1">
    <citation type="journal article" date="2014" name="Nat. Genet.">
        <title>Genome sequence of the hot pepper provides insights into the evolution of pungency in Capsicum species.</title>
        <authorList>
            <person name="Kim S."/>
            <person name="Park M."/>
            <person name="Yeom S.I."/>
            <person name="Kim Y.M."/>
            <person name="Lee J.M."/>
            <person name="Lee H.A."/>
            <person name="Seo E."/>
            <person name="Choi J."/>
            <person name="Cheong K."/>
            <person name="Kim K.T."/>
            <person name="Jung K."/>
            <person name="Lee G.W."/>
            <person name="Oh S.K."/>
            <person name="Bae C."/>
            <person name="Kim S.B."/>
            <person name="Lee H.Y."/>
            <person name="Kim S.Y."/>
            <person name="Kim M.S."/>
            <person name="Kang B.C."/>
            <person name="Jo Y.D."/>
            <person name="Yang H.B."/>
            <person name="Jeong H.J."/>
            <person name="Kang W.H."/>
            <person name="Kwon J.K."/>
            <person name="Shin C."/>
            <person name="Lim J.Y."/>
            <person name="Park J.H."/>
            <person name="Huh J.H."/>
            <person name="Kim J.S."/>
            <person name="Kim B.D."/>
            <person name="Cohen O."/>
            <person name="Paran I."/>
            <person name="Suh M.C."/>
            <person name="Lee S.B."/>
            <person name="Kim Y.K."/>
            <person name="Shin Y."/>
            <person name="Noh S.J."/>
            <person name="Park J."/>
            <person name="Seo Y.S."/>
            <person name="Kwon S.Y."/>
            <person name="Kim H.A."/>
            <person name="Park J.M."/>
            <person name="Kim H.J."/>
            <person name="Choi S.B."/>
            <person name="Bosland P.W."/>
            <person name="Reeves G."/>
            <person name="Jo S.H."/>
            <person name="Lee B.W."/>
            <person name="Cho H.T."/>
            <person name="Choi H.S."/>
            <person name="Lee M.S."/>
            <person name="Yu Y."/>
            <person name="Do Choi Y."/>
            <person name="Park B.S."/>
            <person name="van Deynze A."/>
            <person name="Ashrafi H."/>
            <person name="Hill T."/>
            <person name="Kim W.T."/>
            <person name="Pai H.S."/>
            <person name="Ahn H.K."/>
            <person name="Yeam I."/>
            <person name="Giovannoni J.J."/>
            <person name="Rose J.K."/>
            <person name="Sorensen I."/>
            <person name="Lee S.J."/>
            <person name="Kim R.W."/>
            <person name="Choi I.Y."/>
            <person name="Choi B.S."/>
            <person name="Lim J.S."/>
            <person name="Lee Y.H."/>
            <person name="Choi D."/>
        </authorList>
    </citation>
    <scope>NUCLEOTIDE SEQUENCE [LARGE SCALE GENOMIC DNA]</scope>
    <source>
        <strain evidence="4">cv. CM334</strain>
    </source>
</reference>
<evidence type="ECO:0000313" key="3">
    <source>
        <dbReference type="EMBL" id="PHT65939.1"/>
    </source>
</evidence>
<name>A0A2G2Y8C8_CAPAN</name>
<feature type="compositionally biased region" description="Polar residues" evidence="1">
    <location>
        <begin position="160"/>
        <end position="170"/>
    </location>
</feature>
<dbReference type="AlphaFoldDB" id="A0A2G2Y8C8"/>
<feature type="region of interest" description="Disordered" evidence="1">
    <location>
        <begin position="155"/>
        <end position="178"/>
    </location>
</feature>
<evidence type="ECO:0000259" key="2">
    <source>
        <dbReference type="Pfam" id="PF13963"/>
    </source>
</evidence>
<dbReference type="Proteomes" id="UP000222542">
    <property type="component" value="Unassembled WGS sequence"/>
</dbReference>
<feature type="compositionally biased region" description="Polar residues" evidence="1">
    <location>
        <begin position="284"/>
        <end position="306"/>
    </location>
</feature>
<feature type="compositionally biased region" description="Basic and acidic residues" evidence="1">
    <location>
        <begin position="381"/>
        <end position="390"/>
    </location>
</feature>
<feature type="compositionally biased region" description="Basic residues" evidence="1">
    <location>
        <begin position="398"/>
        <end position="407"/>
    </location>
</feature>
<dbReference type="Pfam" id="PF13963">
    <property type="entry name" value="Transpos_assoc"/>
    <property type="match status" value="1"/>
</dbReference>
<proteinExistence type="predicted"/>
<feature type="region of interest" description="Disordered" evidence="1">
    <location>
        <begin position="252"/>
        <end position="306"/>
    </location>
</feature>
<gene>
    <name evidence="3" type="ORF">T459_30364</name>
</gene>
<accession>A0A2G2Y8C8</accession>
<feature type="compositionally biased region" description="Basic and acidic residues" evidence="1">
    <location>
        <begin position="348"/>
        <end position="370"/>
    </location>
</feature>
<dbReference type="Gramene" id="PHT65939">
    <property type="protein sequence ID" value="PHT65939"/>
    <property type="gene ID" value="T459_30364"/>
</dbReference>
<evidence type="ECO:0000256" key="1">
    <source>
        <dbReference type="SAM" id="MobiDB-lite"/>
    </source>
</evidence>
<keyword evidence="4" id="KW-1185">Reference proteome</keyword>
<feature type="region of interest" description="Disordered" evidence="1">
    <location>
        <begin position="342"/>
        <end position="407"/>
    </location>
</feature>
<sequence>MDRPWIGMSRKTPEYLLGLNQFLDFAFTNGAIGDKIKCPCPICGFKKWQTKEVVFQHLMNKDFPKHYITWVVHGEINVLPNSKNIEVTQDAQPFENPIELFINESLGGLRHDTVDASPSQVAGEEETLHDLSGSNNKDYFELLKDGNMSRFKQLPKKQNLGPSESTSQASRPAPIDQDTSYPDLTIFLESQPSLLVHLTSHLSPIGWDSSQPSPISRDLSQPSYVGQYSSYPSPVGRDSSYLYPVGRDLSQPYRSVHSTSHSGLENQDSSQSSQSVYSTSYSTLTNQDSSQPAPTNEVATQKHSRCESNTHWVIDAIDDDFEDLTNPKVRLKDLKNVYASPSRITRSRASDSKNDEDDGKSSKGKEKIIMTDEGDALVPLKNEKRNRSNEGENDVQSSKKKSKKVPWKRKIPKLTDLEVMLRNITPTFLEKTILQLPDFKPVDVVVHSVDLPSTSKQECSQSSLDNELALLRSDVKMLTEKISSMEKFMKSLFLLIFRALDIKNEPKAFFS</sequence>